<protein>
    <submittedName>
        <fullName evidence="1">Phage antirepressor protein</fullName>
    </submittedName>
</protein>
<evidence type="ECO:0000313" key="2">
    <source>
        <dbReference type="Proteomes" id="UP000185739"/>
    </source>
</evidence>
<gene>
    <name evidence="1" type="ORF">Tchl_2849</name>
</gene>
<accession>A0A1H5Z3A8</accession>
<dbReference type="STRING" id="96773.Tchl_2849"/>
<dbReference type="RefSeq" id="WP_075149011.1">
    <property type="nucleotide sequence ID" value="NZ_CP018839.1"/>
</dbReference>
<dbReference type="Proteomes" id="UP000185739">
    <property type="component" value="Chromosome"/>
</dbReference>
<dbReference type="OrthoDB" id="8611785at2"/>
<sequence>MHPNLTFRTITQAGADCHGIDARELHKRLDNGTKFADWIKRRIDEYELQAGRDFFDSSDLGNQKQKGRGGDRRSMNYLLTVATAKELAMVEHTDQGRAIRRALIETEERVAQGNTSCRAECSRAALSVAGSLMHA</sequence>
<dbReference type="AlphaFoldDB" id="A0A1H5Z3A8"/>
<dbReference type="InterPro" id="IPR013557">
    <property type="entry name" value="AntA/B_antirep"/>
</dbReference>
<proteinExistence type="predicted"/>
<reference evidence="1 2" key="1">
    <citation type="submission" date="2016-12" db="EMBL/GenBank/DDBJ databases">
        <title>Complete genome sequence of Thauera chlorobenzoica, a Betaproteobacterium degrading haloaromatics anaerobically to CO2 and halides.</title>
        <authorList>
            <person name="Goris T."/>
            <person name="Mergelsberg M."/>
            <person name="Boll M."/>
        </authorList>
    </citation>
    <scope>NUCLEOTIDE SEQUENCE [LARGE SCALE GENOMIC DNA]</scope>
    <source>
        <strain evidence="1 2">3CB1</strain>
    </source>
</reference>
<dbReference type="Pfam" id="PF08346">
    <property type="entry name" value="AntA"/>
    <property type="match status" value="1"/>
</dbReference>
<dbReference type="EMBL" id="CP018839">
    <property type="protein sequence ID" value="APR05672.1"/>
    <property type="molecule type" value="Genomic_DNA"/>
</dbReference>
<dbReference type="KEGG" id="tcl:Tchl_2849"/>
<keyword evidence="2" id="KW-1185">Reference proteome</keyword>
<organism evidence="1 2">
    <name type="scientific">Thauera chlorobenzoica</name>
    <dbReference type="NCBI Taxonomy" id="96773"/>
    <lineage>
        <taxon>Bacteria</taxon>
        <taxon>Pseudomonadati</taxon>
        <taxon>Pseudomonadota</taxon>
        <taxon>Betaproteobacteria</taxon>
        <taxon>Rhodocyclales</taxon>
        <taxon>Zoogloeaceae</taxon>
        <taxon>Thauera</taxon>
    </lineage>
</organism>
<evidence type="ECO:0000313" key="1">
    <source>
        <dbReference type="EMBL" id="APR05672.1"/>
    </source>
</evidence>
<name>A0A1H5Z3A8_9RHOO</name>